<keyword evidence="1" id="KW-1133">Transmembrane helix</keyword>
<sequence length="122" mass="13661">MSGNSSIEALVRNVTLSGVVAVAILLCAMIVCLLAMVLSLTFDCWWTIGDFCNIGAESPQQECLILDQEEIDESDTSPTHRLHALKTKKDNRTRRPPWLLRLKNGKLHNVKAHAYNLDLEMV</sequence>
<evidence type="ECO:0000313" key="2">
    <source>
        <dbReference type="Proteomes" id="UP000887574"/>
    </source>
</evidence>
<evidence type="ECO:0000313" key="3">
    <source>
        <dbReference type="WBParaSite" id="jg26197"/>
    </source>
</evidence>
<evidence type="ECO:0000256" key="1">
    <source>
        <dbReference type="SAM" id="Phobius"/>
    </source>
</evidence>
<reference evidence="3" key="1">
    <citation type="submission" date="2022-11" db="UniProtKB">
        <authorList>
            <consortium name="WormBaseParasite"/>
        </authorList>
    </citation>
    <scope>IDENTIFICATION</scope>
</reference>
<accession>A0A915E4T6</accession>
<dbReference type="Proteomes" id="UP000887574">
    <property type="component" value="Unplaced"/>
</dbReference>
<keyword evidence="1" id="KW-0812">Transmembrane</keyword>
<proteinExistence type="predicted"/>
<dbReference type="AlphaFoldDB" id="A0A915E4T6"/>
<name>A0A915E4T6_9BILA</name>
<keyword evidence="1" id="KW-0472">Membrane</keyword>
<protein>
    <submittedName>
        <fullName evidence="3">Uncharacterized protein</fullName>
    </submittedName>
</protein>
<dbReference type="WBParaSite" id="jg26197">
    <property type="protein sequence ID" value="jg26197"/>
    <property type="gene ID" value="jg26197"/>
</dbReference>
<feature type="transmembrane region" description="Helical" evidence="1">
    <location>
        <begin position="20"/>
        <end position="42"/>
    </location>
</feature>
<keyword evidence="2" id="KW-1185">Reference proteome</keyword>
<organism evidence="2 3">
    <name type="scientific">Ditylenchus dipsaci</name>
    <dbReference type="NCBI Taxonomy" id="166011"/>
    <lineage>
        <taxon>Eukaryota</taxon>
        <taxon>Metazoa</taxon>
        <taxon>Ecdysozoa</taxon>
        <taxon>Nematoda</taxon>
        <taxon>Chromadorea</taxon>
        <taxon>Rhabditida</taxon>
        <taxon>Tylenchina</taxon>
        <taxon>Tylenchomorpha</taxon>
        <taxon>Sphaerularioidea</taxon>
        <taxon>Anguinidae</taxon>
        <taxon>Anguininae</taxon>
        <taxon>Ditylenchus</taxon>
    </lineage>
</organism>